<name>A0A6F8V8H8_9PROT</name>
<dbReference type="EMBL" id="AP022853">
    <property type="protein sequence ID" value="BCB25964.1"/>
    <property type="molecule type" value="Genomic_DNA"/>
</dbReference>
<dbReference type="RefSeq" id="WP_173060874.1">
    <property type="nucleotide sequence ID" value="NZ_AP022853.1"/>
</dbReference>
<evidence type="ECO:0000313" key="1">
    <source>
        <dbReference type="EMBL" id="BCB25964.1"/>
    </source>
</evidence>
<gene>
    <name evidence="1" type="ORF">SKTS_08500</name>
</gene>
<dbReference type="AlphaFoldDB" id="A0A6F8V8H8"/>
<dbReference type="Proteomes" id="UP000502260">
    <property type="component" value="Chromosome"/>
</dbReference>
<protein>
    <submittedName>
        <fullName evidence="1">Uncharacterized protein</fullName>
    </submittedName>
</protein>
<dbReference type="KEGG" id="slac:SKTS_08500"/>
<organism evidence="1 2">
    <name type="scientific">Sulfurimicrobium lacus</name>
    <dbReference type="NCBI Taxonomy" id="2715678"/>
    <lineage>
        <taxon>Bacteria</taxon>
        <taxon>Pseudomonadati</taxon>
        <taxon>Pseudomonadota</taxon>
        <taxon>Betaproteobacteria</taxon>
        <taxon>Nitrosomonadales</taxon>
        <taxon>Sulfuricellaceae</taxon>
        <taxon>Sulfurimicrobium</taxon>
    </lineage>
</organism>
<proteinExistence type="predicted"/>
<evidence type="ECO:0000313" key="2">
    <source>
        <dbReference type="Proteomes" id="UP000502260"/>
    </source>
</evidence>
<sequence length="289" mass="32628">MEPCPLNIVVNLDALLGELQRSLQWTINLVSVALKVQVSPDDNSQLRLPLGTFATTFDQRLLWTPTEAMEHHRNWILSNGFRDAIEGLSLFVESAHEVLSYWKLAEQQQGGIQLRGEDWNREIVSGEKSFHRLGLPDKFTHLQREHAVSPEATLLRQILSVNSARNCLVHRNGVVTEKDITNEASLNVEWRKLVTLLKDEDGEHDLVLGRVIEKDSWLCIKGVDHCTSFRLGERITFTTQEFADVTWGLFLFGSDLVQKISTVGLSKGFIKERDQPAPESVQPGGPRAN</sequence>
<accession>A0A6F8V8H8</accession>
<reference evidence="1" key="1">
    <citation type="journal article" date="2021" name="Arch. Microbiol.">
        <title>Sulfurimicrobium lacus gen. nov., sp. nov., a sulfur oxidizer isolated from lake water, and review of the family Sulfuricellaceae to show that it is not a later synonym of Gallionellaceae.</title>
        <authorList>
            <person name="Kojima H."/>
            <person name="Kanda M."/>
            <person name="Umezawa K."/>
            <person name="Fukui M."/>
        </authorList>
    </citation>
    <scope>NUCLEOTIDE SEQUENCE</scope>
    <source>
        <strain evidence="1">SkT11</strain>
    </source>
</reference>
<keyword evidence="2" id="KW-1185">Reference proteome</keyword>